<feature type="transmembrane region" description="Helical" evidence="1">
    <location>
        <begin position="32"/>
        <end position="53"/>
    </location>
</feature>
<reference evidence="2" key="1">
    <citation type="submission" date="2022-04" db="EMBL/GenBank/DDBJ databases">
        <title>Diverse halophilic archaea isolated from saline environments.</title>
        <authorList>
            <person name="Cui H.-L."/>
        </authorList>
    </citation>
    <scope>NUCLEOTIDE SEQUENCE</scope>
    <source>
        <strain evidence="2">XZYJT40</strain>
    </source>
</reference>
<evidence type="ECO:0000313" key="3">
    <source>
        <dbReference type="Proteomes" id="UP000830434"/>
    </source>
</evidence>
<dbReference type="RefSeq" id="WP_248654169.1">
    <property type="nucleotide sequence ID" value="NZ_CP096658.1"/>
</dbReference>
<dbReference type="AlphaFoldDB" id="A0A8U0IHX1"/>
<gene>
    <name evidence="2" type="ORF">M0R88_14300</name>
</gene>
<keyword evidence="1" id="KW-0812">Transmembrane</keyword>
<dbReference type="Proteomes" id="UP000830434">
    <property type="component" value="Chromosome"/>
</dbReference>
<organism evidence="2 3">
    <name type="scientific">Halorussus gelatinilyticus</name>
    <dbReference type="NCBI Taxonomy" id="2937524"/>
    <lineage>
        <taxon>Archaea</taxon>
        <taxon>Methanobacteriati</taxon>
        <taxon>Methanobacteriota</taxon>
        <taxon>Stenosarchaea group</taxon>
        <taxon>Halobacteria</taxon>
        <taxon>Halobacteriales</taxon>
        <taxon>Haladaptataceae</taxon>
        <taxon>Halorussus</taxon>
    </lineage>
</organism>
<dbReference type="EMBL" id="CP096658">
    <property type="protein sequence ID" value="UPV99678.1"/>
    <property type="molecule type" value="Genomic_DNA"/>
</dbReference>
<proteinExistence type="predicted"/>
<dbReference type="GeneID" id="72191049"/>
<keyword evidence="1" id="KW-0472">Membrane</keyword>
<name>A0A8U0IHX1_9EURY</name>
<evidence type="ECO:0000313" key="2">
    <source>
        <dbReference type="EMBL" id="UPV99678.1"/>
    </source>
</evidence>
<protein>
    <submittedName>
        <fullName evidence="2">Uncharacterized protein</fullName>
    </submittedName>
</protein>
<keyword evidence="1" id="KW-1133">Transmembrane helix</keyword>
<sequence>MSRRVSALLSWCGSFAVAYLLGSRTRDRRTGLLAGLGAGTLAAAVGWVAYGVAEAVERRLEVEAGVEPRAGVEHPPRDQ</sequence>
<dbReference type="KEGG" id="haxz:M0R88_14300"/>
<evidence type="ECO:0000256" key="1">
    <source>
        <dbReference type="SAM" id="Phobius"/>
    </source>
</evidence>
<keyword evidence="3" id="KW-1185">Reference proteome</keyword>
<accession>A0A8U0IHX1</accession>